<dbReference type="GO" id="GO:0006281">
    <property type="term" value="P:DNA repair"/>
    <property type="evidence" value="ECO:0007669"/>
    <property type="project" value="UniProtKB-KW"/>
</dbReference>
<dbReference type="GO" id="GO:0000723">
    <property type="term" value="P:telomere maintenance"/>
    <property type="evidence" value="ECO:0007669"/>
    <property type="project" value="InterPro"/>
</dbReference>
<accession>A0A1D1VMG5</accession>
<evidence type="ECO:0000256" key="1">
    <source>
        <dbReference type="RuleBase" id="RU363044"/>
    </source>
</evidence>
<keyword evidence="1" id="KW-0233">DNA recombination</keyword>
<dbReference type="GO" id="GO:0006310">
    <property type="term" value="P:DNA recombination"/>
    <property type="evidence" value="ECO:0007669"/>
    <property type="project" value="UniProtKB-KW"/>
</dbReference>
<keyword evidence="1" id="KW-0227">DNA damage</keyword>
<evidence type="ECO:0000313" key="3">
    <source>
        <dbReference type="EMBL" id="GAV02785.1"/>
    </source>
</evidence>
<comment type="similarity">
    <text evidence="1">Belongs to the helicase family.</text>
</comment>
<dbReference type="SUPFAM" id="SSF52540">
    <property type="entry name" value="P-loop containing nucleoside triphosphate hydrolases"/>
    <property type="match status" value="1"/>
</dbReference>
<comment type="catalytic activity">
    <reaction evidence="1">
        <text>ATP + H2O = ADP + phosphate + H(+)</text>
        <dbReference type="Rhea" id="RHEA:13065"/>
        <dbReference type="ChEBI" id="CHEBI:15377"/>
        <dbReference type="ChEBI" id="CHEBI:15378"/>
        <dbReference type="ChEBI" id="CHEBI:30616"/>
        <dbReference type="ChEBI" id="CHEBI:43474"/>
        <dbReference type="ChEBI" id="CHEBI:456216"/>
        <dbReference type="EC" id="5.6.2.3"/>
    </reaction>
</comment>
<dbReference type="AlphaFoldDB" id="A0A1D1VMG5"/>
<dbReference type="EC" id="5.6.2.3" evidence="1"/>
<dbReference type="InterPro" id="IPR027417">
    <property type="entry name" value="P-loop_NTPase"/>
</dbReference>
<dbReference type="GO" id="GO:0005524">
    <property type="term" value="F:ATP binding"/>
    <property type="evidence" value="ECO:0007669"/>
    <property type="project" value="UniProtKB-KW"/>
</dbReference>
<dbReference type="Gene3D" id="3.40.50.300">
    <property type="entry name" value="P-loop containing nucleotide triphosphate hydrolases"/>
    <property type="match status" value="1"/>
</dbReference>
<keyword evidence="1" id="KW-0067">ATP-binding</keyword>
<dbReference type="GO" id="GO:0016887">
    <property type="term" value="F:ATP hydrolysis activity"/>
    <property type="evidence" value="ECO:0007669"/>
    <property type="project" value="RHEA"/>
</dbReference>
<keyword evidence="1" id="KW-0234">DNA repair</keyword>
<dbReference type="GO" id="GO:0043139">
    <property type="term" value="F:5'-3' DNA helicase activity"/>
    <property type="evidence" value="ECO:0007669"/>
    <property type="project" value="UniProtKB-EC"/>
</dbReference>
<keyword evidence="1" id="KW-0378">Hydrolase</keyword>
<dbReference type="InterPro" id="IPR051055">
    <property type="entry name" value="PIF1_helicase"/>
</dbReference>
<sequence length="618" mass="70098">MINQIGPPRVFITLSAADLHWPELHDLLLPLNYPANLNADDRYNFRRNNLNNSPALASWLLQERVTKFFDMAPNAPNADVHPCQPRVGQLRDDEDYGNLQNMVLRHTRCTPGYCLLKDKRTQQQYCRFHFPKELAENASLVKDERDKWQLITARNDRLLNNHNDGLNLYEDNNLRRLQHVEADQDEENATSTDVMVNYMRRQGDIEEYSLRMTATQCVWSRINQEWTMLEPKKWKILSVFPKIAEDVASEQYCRQRIYLDVKFRLSTATQEIHVDVDNDEEDYEVVPADGAAGTEDPPWMALARMGPNADANLLQGIEAGQLGRRALDVGHDWEAYGLTLSADQVITGYVSCLEQREFSQRVQHNFTNPDLLNSDQRKVFELVLRQFERSRHNLPVEQILLIVQGSAGTGKSFLTKALRCELNRADNVEYSPTCILLAPTGVAACDIGGRTVHIDDLYQLPPVLDKSLYSRANATPDVADVQTAFLLYRKFSKAVVLSIPQRQVGETPQAVAFRALLWRLWEGASTLEDWRLLSTRFLTALPPAERNRFNASIHLYKTNAPADAQNVQVIADMGVAVARILAVHNNAEAAKASYDQAGGLDPVIYLATGCRVMLNLNL</sequence>
<name>A0A1D1VMG5_RAMVA</name>
<organism evidence="3 4">
    <name type="scientific">Ramazzottius varieornatus</name>
    <name type="common">Water bear</name>
    <name type="synonym">Tardigrade</name>
    <dbReference type="NCBI Taxonomy" id="947166"/>
    <lineage>
        <taxon>Eukaryota</taxon>
        <taxon>Metazoa</taxon>
        <taxon>Ecdysozoa</taxon>
        <taxon>Tardigrada</taxon>
        <taxon>Eutardigrada</taxon>
        <taxon>Parachela</taxon>
        <taxon>Hypsibioidea</taxon>
        <taxon>Ramazzottiidae</taxon>
        <taxon>Ramazzottius</taxon>
    </lineage>
</organism>
<reference evidence="3 4" key="1">
    <citation type="journal article" date="2016" name="Nat. Commun.">
        <title>Extremotolerant tardigrade genome and improved radiotolerance of human cultured cells by tardigrade-unique protein.</title>
        <authorList>
            <person name="Hashimoto T."/>
            <person name="Horikawa D.D."/>
            <person name="Saito Y."/>
            <person name="Kuwahara H."/>
            <person name="Kozuka-Hata H."/>
            <person name="Shin-I T."/>
            <person name="Minakuchi Y."/>
            <person name="Ohishi K."/>
            <person name="Motoyama A."/>
            <person name="Aizu T."/>
            <person name="Enomoto A."/>
            <person name="Kondo K."/>
            <person name="Tanaka S."/>
            <person name="Hara Y."/>
            <person name="Koshikawa S."/>
            <person name="Sagara H."/>
            <person name="Miura T."/>
            <person name="Yokobori S."/>
            <person name="Miyagawa K."/>
            <person name="Suzuki Y."/>
            <person name="Kubo T."/>
            <person name="Oyama M."/>
            <person name="Kohara Y."/>
            <person name="Fujiyama A."/>
            <person name="Arakawa K."/>
            <person name="Katayama T."/>
            <person name="Toyoda A."/>
            <person name="Kunieda T."/>
        </authorList>
    </citation>
    <scope>NUCLEOTIDE SEQUENCE [LARGE SCALE GENOMIC DNA]</scope>
    <source>
        <strain evidence="3 4">YOKOZUNA-1</strain>
    </source>
</reference>
<comment type="cofactor">
    <cofactor evidence="1">
        <name>Mg(2+)</name>
        <dbReference type="ChEBI" id="CHEBI:18420"/>
    </cofactor>
</comment>
<feature type="domain" description="DNA helicase Pif1-like DEAD-box helicase" evidence="2">
    <location>
        <begin position="372"/>
        <end position="453"/>
    </location>
</feature>
<protein>
    <recommendedName>
        <fullName evidence="1">ATP-dependent DNA helicase</fullName>
        <ecNumber evidence="1">5.6.2.3</ecNumber>
    </recommendedName>
</protein>
<keyword evidence="1" id="KW-0547">Nucleotide-binding</keyword>
<keyword evidence="4" id="KW-1185">Reference proteome</keyword>
<dbReference type="Pfam" id="PF05970">
    <property type="entry name" value="PIF1"/>
    <property type="match status" value="1"/>
</dbReference>
<dbReference type="PANTHER" id="PTHR47642">
    <property type="entry name" value="ATP-DEPENDENT DNA HELICASE"/>
    <property type="match status" value="1"/>
</dbReference>
<evidence type="ECO:0000313" key="4">
    <source>
        <dbReference type="Proteomes" id="UP000186922"/>
    </source>
</evidence>
<gene>
    <name evidence="3" type="primary">RvY_13309-1</name>
    <name evidence="3" type="synonym">RvY_13309.1</name>
    <name evidence="3" type="ORF">RvY_13309</name>
</gene>
<dbReference type="OrthoDB" id="416437at2759"/>
<dbReference type="EMBL" id="BDGG01000008">
    <property type="protein sequence ID" value="GAV02785.1"/>
    <property type="molecule type" value="Genomic_DNA"/>
</dbReference>
<dbReference type="STRING" id="947166.A0A1D1VMG5"/>
<keyword evidence="1" id="KW-0347">Helicase</keyword>
<evidence type="ECO:0000259" key="2">
    <source>
        <dbReference type="Pfam" id="PF05970"/>
    </source>
</evidence>
<proteinExistence type="inferred from homology"/>
<dbReference type="InterPro" id="IPR010285">
    <property type="entry name" value="DNA_helicase_pif1-like_DEAD"/>
</dbReference>
<comment type="caution">
    <text evidence="3">The sequence shown here is derived from an EMBL/GenBank/DDBJ whole genome shotgun (WGS) entry which is preliminary data.</text>
</comment>
<dbReference type="Proteomes" id="UP000186922">
    <property type="component" value="Unassembled WGS sequence"/>
</dbReference>